<evidence type="ECO:0000313" key="1">
    <source>
        <dbReference type="EMBL" id="GAG32730.1"/>
    </source>
</evidence>
<sequence length="36" mass="4117">TNELVSCEIWFNEIKQVINGLFQIFICLNFAALLGD</sequence>
<reference evidence="1" key="1">
    <citation type="journal article" date="2014" name="Front. Microbiol.">
        <title>High frequency of phylogenetically diverse reductive dehalogenase-homologous genes in deep subseafloor sedimentary metagenomes.</title>
        <authorList>
            <person name="Kawai M."/>
            <person name="Futagami T."/>
            <person name="Toyoda A."/>
            <person name="Takaki Y."/>
            <person name="Nishi S."/>
            <person name="Hori S."/>
            <person name="Arai W."/>
            <person name="Tsubouchi T."/>
            <person name="Morono Y."/>
            <person name="Uchiyama I."/>
            <person name="Ito T."/>
            <person name="Fujiyama A."/>
            <person name="Inagaki F."/>
            <person name="Takami H."/>
        </authorList>
    </citation>
    <scope>NUCLEOTIDE SEQUENCE</scope>
    <source>
        <strain evidence="1">Expedition CK06-06</strain>
    </source>
</reference>
<protein>
    <submittedName>
        <fullName evidence="1">Uncharacterized protein</fullName>
    </submittedName>
</protein>
<comment type="caution">
    <text evidence="1">The sequence shown here is derived from an EMBL/GenBank/DDBJ whole genome shotgun (WGS) entry which is preliminary data.</text>
</comment>
<name>X0WPZ6_9ZZZZ</name>
<dbReference type="AlphaFoldDB" id="X0WPZ6"/>
<proteinExistence type="predicted"/>
<feature type="non-terminal residue" evidence="1">
    <location>
        <position position="1"/>
    </location>
</feature>
<gene>
    <name evidence="1" type="ORF">S01H1_64892</name>
</gene>
<accession>X0WPZ6</accession>
<organism evidence="1">
    <name type="scientific">marine sediment metagenome</name>
    <dbReference type="NCBI Taxonomy" id="412755"/>
    <lineage>
        <taxon>unclassified sequences</taxon>
        <taxon>metagenomes</taxon>
        <taxon>ecological metagenomes</taxon>
    </lineage>
</organism>
<dbReference type="EMBL" id="BARS01042801">
    <property type="protein sequence ID" value="GAG32730.1"/>
    <property type="molecule type" value="Genomic_DNA"/>
</dbReference>